<comment type="caution">
    <text evidence="1">The sequence shown here is derived from an EMBL/GenBank/DDBJ whole genome shotgun (WGS) entry which is preliminary data.</text>
</comment>
<keyword evidence="2" id="KW-1185">Reference proteome</keyword>
<accession>A0ACC5R4Z1</accession>
<dbReference type="Proteomes" id="UP000616151">
    <property type="component" value="Unassembled WGS sequence"/>
</dbReference>
<dbReference type="EMBL" id="JAENHL010000007">
    <property type="protein sequence ID" value="MBK1867731.1"/>
    <property type="molecule type" value="Genomic_DNA"/>
</dbReference>
<reference evidence="1" key="1">
    <citation type="submission" date="2021-01" db="EMBL/GenBank/DDBJ databases">
        <authorList>
            <person name="Sun Q."/>
        </authorList>
    </citation>
    <scope>NUCLEOTIDE SEQUENCE</scope>
    <source>
        <strain evidence="1">YIM B02566</strain>
    </source>
</reference>
<proteinExistence type="predicted"/>
<protein>
    <submittedName>
        <fullName evidence="1">Uncharacterized protein</fullName>
    </submittedName>
</protein>
<gene>
    <name evidence="1" type="ORF">JHL16_15335</name>
</gene>
<sequence>MKLKVVSCVLFIAGMTTAAQADRKAADECAASLPANAKYIYETTQASHPTEETGRSIVIGIVEKMIAEGKLTLGEGETAGEAAGTCLEKMK</sequence>
<organism evidence="1 2">
    <name type="scientific">Taklimakanibacter albus</name>
    <dbReference type="NCBI Taxonomy" id="2800327"/>
    <lineage>
        <taxon>Bacteria</taxon>
        <taxon>Pseudomonadati</taxon>
        <taxon>Pseudomonadota</taxon>
        <taxon>Alphaproteobacteria</taxon>
        <taxon>Hyphomicrobiales</taxon>
        <taxon>Aestuariivirgaceae</taxon>
        <taxon>Taklimakanibacter</taxon>
    </lineage>
</organism>
<evidence type="ECO:0000313" key="1">
    <source>
        <dbReference type="EMBL" id="MBK1867731.1"/>
    </source>
</evidence>
<name>A0ACC5R4Z1_9HYPH</name>
<evidence type="ECO:0000313" key="2">
    <source>
        <dbReference type="Proteomes" id="UP000616151"/>
    </source>
</evidence>